<evidence type="ECO:0000256" key="3">
    <source>
        <dbReference type="ARBA" id="ARBA00022670"/>
    </source>
</evidence>
<dbReference type="OrthoDB" id="427186at2759"/>
<dbReference type="Proteomes" id="UP000095023">
    <property type="component" value="Unassembled WGS sequence"/>
</dbReference>
<dbReference type="GO" id="GO:0016579">
    <property type="term" value="P:protein deubiquitination"/>
    <property type="evidence" value="ECO:0007669"/>
    <property type="project" value="TreeGrafter"/>
</dbReference>
<dbReference type="InterPro" id="IPR038765">
    <property type="entry name" value="Papain-like_cys_pep_sf"/>
</dbReference>
<dbReference type="PROSITE" id="PS52048">
    <property type="entry name" value="UCH_DOMAIN"/>
    <property type="match status" value="1"/>
</dbReference>
<keyword evidence="3 7" id="KW-0645">Protease</keyword>
<evidence type="ECO:0000256" key="5">
    <source>
        <dbReference type="ARBA" id="ARBA00022801"/>
    </source>
</evidence>
<evidence type="ECO:0000256" key="7">
    <source>
        <dbReference type="PROSITE-ProRule" id="PRU01393"/>
    </source>
</evidence>
<reference evidence="11" key="1">
    <citation type="submission" date="2016-02" db="EMBL/GenBank/DDBJ databases">
        <title>Comparative genomics of biotechnologically important yeasts.</title>
        <authorList>
            <consortium name="DOE Joint Genome Institute"/>
            <person name="Riley R."/>
            <person name="Haridas S."/>
            <person name="Wolfe K.H."/>
            <person name="Lopes M.R."/>
            <person name="Hittinger C.T."/>
            <person name="Goker M."/>
            <person name="Salamov A."/>
            <person name="Wisecaver J."/>
            <person name="Long T.M."/>
            <person name="Aerts A.L."/>
            <person name="Barry K."/>
            <person name="Choi C."/>
            <person name="Clum A."/>
            <person name="Coughlan A.Y."/>
            <person name="Deshpande S."/>
            <person name="Douglass A.P."/>
            <person name="Hanson S.J."/>
            <person name="Klenk H.-P."/>
            <person name="Labutti K."/>
            <person name="Lapidus A."/>
            <person name="Lindquist E."/>
            <person name="Lipzen A."/>
            <person name="Meier-Kolthoff J.P."/>
            <person name="Ohm R.A."/>
            <person name="Otillar R.P."/>
            <person name="Pangilinan J."/>
            <person name="Peng Y."/>
            <person name="Rokas A."/>
            <person name="Rosa C.A."/>
            <person name="Scheuner C."/>
            <person name="Sibirny A.A."/>
            <person name="Slot J.C."/>
            <person name="Stielow J.B."/>
            <person name="Sun H."/>
            <person name="Kurtzman C.P."/>
            <person name="Blackwell M."/>
            <person name="Jeffries T.W."/>
            <person name="Grigoriev I.V."/>
        </authorList>
    </citation>
    <scope>NUCLEOTIDE SEQUENCE [LARGE SCALE GENOMIC DNA]</scope>
    <source>
        <strain evidence="11">NRRL Y-17796</strain>
    </source>
</reference>
<evidence type="ECO:0000256" key="2">
    <source>
        <dbReference type="ARBA" id="ARBA00009326"/>
    </source>
</evidence>
<proteinExistence type="inferred from homology"/>
<evidence type="ECO:0000256" key="4">
    <source>
        <dbReference type="ARBA" id="ARBA00022786"/>
    </source>
</evidence>
<dbReference type="AlphaFoldDB" id="A0A1E4TEW9"/>
<feature type="site" description="Transition state stabilizer" evidence="7">
    <location>
        <position position="88"/>
    </location>
</feature>
<protein>
    <recommendedName>
        <fullName evidence="8">Ubiquitin carboxyl-terminal hydrolase</fullName>
        <ecNumber evidence="8">3.4.19.12</ecNumber>
    </recommendedName>
</protein>
<dbReference type="PANTHER" id="PTHR10589">
    <property type="entry name" value="UBIQUITIN CARBOXYL-TERMINAL HYDROLASE"/>
    <property type="match status" value="1"/>
</dbReference>
<comment type="catalytic activity">
    <reaction evidence="1 7 8">
        <text>Thiol-dependent hydrolysis of ester, thioester, amide, peptide and isopeptide bonds formed by the C-terminal Gly of ubiquitin (a 76-residue protein attached to proteins as an intracellular targeting signal).</text>
        <dbReference type="EC" id="3.4.19.12"/>
    </reaction>
</comment>
<keyword evidence="5 7" id="KW-0378">Hydrolase</keyword>
<dbReference type="GO" id="GO:0005737">
    <property type="term" value="C:cytoplasm"/>
    <property type="evidence" value="ECO:0007669"/>
    <property type="project" value="TreeGrafter"/>
</dbReference>
<evidence type="ECO:0000259" key="9">
    <source>
        <dbReference type="PROSITE" id="PS52048"/>
    </source>
</evidence>
<name>A0A1E4TEW9_9ASCO</name>
<dbReference type="PANTHER" id="PTHR10589:SF17">
    <property type="entry name" value="UBIQUITIN CARBOXYL-TERMINAL HYDROLASE"/>
    <property type="match status" value="1"/>
</dbReference>
<evidence type="ECO:0000313" key="10">
    <source>
        <dbReference type="EMBL" id="ODV90322.1"/>
    </source>
</evidence>
<evidence type="ECO:0000256" key="6">
    <source>
        <dbReference type="ARBA" id="ARBA00022807"/>
    </source>
</evidence>
<organism evidence="10 11">
    <name type="scientific">Tortispora caseinolytica NRRL Y-17796</name>
    <dbReference type="NCBI Taxonomy" id="767744"/>
    <lineage>
        <taxon>Eukaryota</taxon>
        <taxon>Fungi</taxon>
        <taxon>Dikarya</taxon>
        <taxon>Ascomycota</taxon>
        <taxon>Saccharomycotina</taxon>
        <taxon>Trigonopsidomycetes</taxon>
        <taxon>Trigonopsidales</taxon>
        <taxon>Trigonopsidaceae</taxon>
        <taxon>Tortispora</taxon>
    </lineage>
</organism>
<keyword evidence="6 7" id="KW-0788">Thiol protease</keyword>
<evidence type="ECO:0000256" key="1">
    <source>
        <dbReference type="ARBA" id="ARBA00000707"/>
    </source>
</evidence>
<dbReference type="InterPro" id="IPR001578">
    <property type="entry name" value="Peptidase_C12_UCH"/>
</dbReference>
<dbReference type="CDD" id="cd09616">
    <property type="entry name" value="Peptidase_C12_UCH_L1_L3"/>
    <property type="match status" value="1"/>
</dbReference>
<dbReference type="Pfam" id="PF01088">
    <property type="entry name" value="Peptidase_C12"/>
    <property type="match status" value="1"/>
</dbReference>
<keyword evidence="4 7" id="KW-0833">Ubl conjugation pathway</keyword>
<dbReference type="EC" id="3.4.19.12" evidence="8"/>
<evidence type="ECO:0000256" key="8">
    <source>
        <dbReference type="RuleBase" id="RU361215"/>
    </source>
</evidence>
<dbReference type="SUPFAM" id="SSF54001">
    <property type="entry name" value="Cysteine proteinases"/>
    <property type="match status" value="1"/>
</dbReference>
<feature type="active site" description="Proton donor" evidence="7">
    <location>
        <position position="168"/>
    </location>
</feature>
<dbReference type="EMBL" id="KV453842">
    <property type="protein sequence ID" value="ODV90322.1"/>
    <property type="molecule type" value="Genomic_DNA"/>
</dbReference>
<feature type="active site" description="Nucleophile" evidence="7">
    <location>
        <position position="94"/>
    </location>
</feature>
<gene>
    <name evidence="10" type="ORF">CANCADRAFT_2052</name>
</gene>
<dbReference type="FunFam" id="3.40.532.10:FF:000006">
    <property type="entry name" value="Ubiquitin carboxyl-terminal hydrolase"/>
    <property type="match status" value="1"/>
</dbReference>
<evidence type="ECO:0000313" key="11">
    <source>
        <dbReference type="Proteomes" id="UP000095023"/>
    </source>
</evidence>
<feature type="site" description="Important for enzyme activity" evidence="7">
    <location>
        <position position="185"/>
    </location>
</feature>
<dbReference type="Gene3D" id="3.40.532.10">
    <property type="entry name" value="Peptidase C12, ubiquitin carboxyl-terminal hydrolase"/>
    <property type="match status" value="1"/>
</dbReference>
<comment type="similarity">
    <text evidence="2 7 8">Belongs to the peptidase C12 family.</text>
</comment>
<feature type="domain" description="UCH catalytic" evidence="9">
    <location>
        <begin position="3"/>
        <end position="235"/>
    </location>
</feature>
<dbReference type="GO" id="GO:0006511">
    <property type="term" value="P:ubiquitin-dependent protein catabolic process"/>
    <property type="evidence" value="ECO:0007669"/>
    <property type="project" value="UniProtKB-UniRule"/>
</dbReference>
<keyword evidence="11" id="KW-1185">Reference proteome</keyword>
<accession>A0A1E4TEW9</accession>
<sequence>MKYFVPLECNPDVFNRLAHSMGVPDSMEFVDVYSLSQDMLEFVPRPAHALILVFPVSPAYEEYRHTQDADRPEYSLCGDQEDALWFKQTIGNACGTYALIHASLNGDVQKSLIPGSFFENLLKQAAPADPLHRTEILEQSKELETLHSNVAQSGDTEAPAADSSIDLHYVCFTKSAKTGHIFELDGRRKGPIDLGPLESPEHDVLSSEVTTHVQAFIDRESASGNPNFSMIALVSKY</sequence>
<dbReference type="InterPro" id="IPR036959">
    <property type="entry name" value="Peptidase_C12_UCH_sf"/>
</dbReference>
<dbReference type="PRINTS" id="PR00707">
    <property type="entry name" value="UBCTHYDRLASE"/>
</dbReference>
<dbReference type="GO" id="GO:0004843">
    <property type="term" value="F:cysteine-type deubiquitinase activity"/>
    <property type="evidence" value="ECO:0007669"/>
    <property type="project" value="UniProtKB-UniRule"/>
</dbReference>